<dbReference type="EMBL" id="JAUHLN010000004">
    <property type="protein sequence ID" value="MDN4074902.1"/>
    <property type="molecule type" value="Genomic_DNA"/>
</dbReference>
<keyword evidence="2" id="KW-1185">Reference proteome</keyword>
<accession>A0ABT8EAM0</accession>
<dbReference type="Pfam" id="PF13787">
    <property type="entry name" value="HXXEE"/>
    <property type="match status" value="1"/>
</dbReference>
<evidence type="ECO:0000313" key="1">
    <source>
        <dbReference type="EMBL" id="MDN4074902.1"/>
    </source>
</evidence>
<dbReference type="Proteomes" id="UP001168694">
    <property type="component" value="Unassembled WGS sequence"/>
</dbReference>
<dbReference type="RefSeq" id="WP_290401029.1">
    <property type="nucleotide sequence ID" value="NZ_JAUHLN010000004.1"/>
</dbReference>
<sequence>MREQPLFLLLASTLFMNGVTHALQALYFRGYTPGVVTCEVPGTTFEHFSDIGGFPLF</sequence>
<name>A0ABT8EAM0_9BACL</name>
<dbReference type="InterPro" id="IPR025671">
    <property type="entry name" value="HXXEE"/>
</dbReference>
<comment type="caution">
    <text evidence="1">The sequence shown here is derived from an EMBL/GenBank/DDBJ whole genome shotgun (WGS) entry which is preliminary data.</text>
</comment>
<evidence type="ECO:0000313" key="2">
    <source>
        <dbReference type="Proteomes" id="UP001168694"/>
    </source>
</evidence>
<reference evidence="1" key="1">
    <citation type="submission" date="2023-06" db="EMBL/GenBank/DDBJ databases">
        <title>Draft Genome Sequences of Representative Paenibacillus Polymyxa, Bacillus cereus, Fictibacillus sp., and Brevibacillus agri Strains Isolated from Amazonian Dark Earth.</title>
        <authorList>
            <person name="Pellegrinetti T.A."/>
            <person name="Cunha I.C.M."/>
            <person name="Chaves M.G."/>
            <person name="Freitas A.S."/>
            <person name="Silva A.V.R."/>
            <person name="Tsai S.M."/>
            <person name="Mendes L.W."/>
        </authorList>
    </citation>
    <scope>NUCLEOTIDE SEQUENCE</scope>
    <source>
        <strain evidence="1">CENA-BCM004</strain>
    </source>
</reference>
<gene>
    <name evidence="1" type="ORF">QYF49_18155</name>
</gene>
<organism evidence="1 2">
    <name type="scientific">Fictibacillus terranigra</name>
    <dbReference type="NCBI Taxonomy" id="3058424"/>
    <lineage>
        <taxon>Bacteria</taxon>
        <taxon>Bacillati</taxon>
        <taxon>Bacillota</taxon>
        <taxon>Bacilli</taxon>
        <taxon>Bacillales</taxon>
        <taxon>Fictibacillaceae</taxon>
        <taxon>Fictibacillus</taxon>
    </lineage>
</organism>
<protein>
    <submittedName>
        <fullName evidence="1">HXXEE domain-containing protein</fullName>
    </submittedName>
</protein>
<proteinExistence type="predicted"/>